<organism evidence="2 3">
    <name type="scientific">Actinoallomurus vinaceus</name>
    <dbReference type="NCBI Taxonomy" id="1080074"/>
    <lineage>
        <taxon>Bacteria</taxon>
        <taxon>Bacillati</taxon>
        <taxon>Actinomycetota</taxon>
        <taxon>Actinomycetes</taxon>
        <taxon>Streptosporangiales</taxon>
        <taxon>Thermomonosporaceae</taxon>
        <taxon>Actinoallomurus</taxon>
    </lineage>
</organism>
<feature type="transmembrane region" description="Helical" evidence="1">
    <location>
        <begin position="206"/>
        <end position="227"/>
    </location>
</feature>
<dbReference type="Pfam" id="PF14329">
    <property type="entry name" value="DUF4386"/>
    <property type="match status" value="1"/>
</dbReference>
<feature type="transmembrane region" description="Helical" evidence="1">
    <location>
        <begin position="89"/>
        <end position="109"/>
    </location>
</feature>
<feature type="transmembrane region" description="Helical" evidence="1">
    <location>
        <begin position="20"/>
        <end position="41"/>
    </location>
</feature>
<feature type="transmembrane region" description="Helical" evidence="1">
    <location>
        <begin position="178"/>
        <end position="200"/>
    </location>
</feature>
<dbReference type="EMBL" id="BAABHK010000002">
    <property type="protein sequence ID" value="GAA4622747.1"/>
    <property type="molecule type" value="Genomic_DNA"/>
</dbReference>
<evidence type="ECO:0000313" key="2">
    <source>
        <dbReference type="EMBL" id="GAA4622747.1"/>
    </source>
</evidence>
<feature type="transmembrane region" description="Helical" evidence="1">
    <location>
        <begin position="61"/>
        <end position="82"/>
    </location>
</feature>
<protein>
    <submittedName>
        <fullName evidence="2">DUF4386 domain-containing protein</fullName>
    </submittedName>
</protein>
<proteinExistence type="predicted"/>
<gene>
    <name evidence="2" type="ORF">GCM10023196_016170</name>
</gene>
<keyword evidence="1" id="KW-0812">Transmembrane</keyword>
<evidence type="ECO:0000256" key="1">
    <source>
        <dbReference type="SAM" id="Phobius"/>
    </source>
</evidence>
<reference evidence="3" key="1">
    <citation type="journal article" date="2019" name="Int. J. Syst. Evol. Microbiol.">
        <title>The Global Catalogue of Microorganisms (GCM) 10K type strain sequencing project: providing services to taxonomists for standard genome sequencing and annotation.</title>
        <authorList>
            <consortium name="The Broad Institute Genomics Platform"/>
            <consortium name="The Broad Institute Genome Sequencing Center for Infectious Disease"/>
            <person name="Wu L."/>
            <person name="Ma J."/>
        </authorList>
    </citation>
    <scope>NUCLEOTIDE SEQUENCE [LARGE SCALE GENOMIC DNA]</scope>
    <source>
        <strain evidence="3">JCM 17939</strain>
    </source>
</reference>
<evidence type="ECO:0000313" key="3">
    <source>
        <dbReference type="Proteomes" id="UP001501442"/>
    </source>
</evidence>
<keyword evidence="1" id="KW-0472">Membrane</keyword>
<feature type="transmembrane region" description="Helical" evidence="1">
    <location>
        <begin position="147"/>
        <end position="166"/>
    </location>
</feature>
<dbReference type="InterPro" id="IPR025495">
    <property type="entry name" value="DUF4386"/>
</dbReference>
<keyword evidence="3" id="KW-1185">Reference proteome</keyword>
<accession>A0ABP8U308</accession>
<dbReference type="Proteomes" id="UP001501442">
    <property type="component" value="Unassembled WGS sequence"/>
</dbReference>
<keyword evidence="1" id="KW-1133">Transmembrane helix</keyword>
<sequence>MDSVAGASPRGLARIAGGLYLINIVAGAFAIGIVRAMLFVPDPEATVHNLQTHEFLYRSSLVAHILVTVTNVPLAMIFYELFKVVNRRLALLDAFFTLVATAIEAAGILNQFASPVLLGGRPYTNAVPAAQLHALAYLPSDLSGIDYDIYTVFFGLDIICVGYLLLRSTFLPRAIGVLMAIDGVSYLVNSVADLLAPGFAARLVPWIQLPIILGEGSLCLWLLVVGLDAERWRMRARPYQYTTPS</sequence>
<comment type="caution">
    <text evidence="2">The sequence shown here is derived from an EMBL/GenBank/DDBJ whole genome shotgun (WGS) entry which is preliminary data.</text>
</comment>
<name>A0ABP8U308_9ACTN</name>